<name>A0A076FDQ2_9BACT</name>
<geneLocation type="plasmid" evidence="2 3">
    <name>pCIG1485E</name>
</geneLocation>
<keyword evidence="1" id="KW-0812">Transmembrane</keyword>
<dbReference type="RefSeq" id="WP_041572660.1">
    <property type="nucleotide sequence ID" value="NZ_CP009044.1"/>
</dbReference>
<gene>
    <name evidence="2" type="ORF">CIG1485E_a0002</name>
</gene>
<evidence type="ECO:0000313" key="3">
    <source>
        <dbReference type="Proteomes" id="UP000028486"/>
    </source>
</evidence>
<keyword evidence="2" id="KW-0614">Plasmid</keyword>
<dbReference type="AlphaFoldDB" id="A0A076FDQ2"/>
<keyword evidence="1" id="KW-1133">Transmembrane helix</keyword>
<sequence length="122" mass="14011">MKLSNFLLMIVYSLAISGLVVFAYDKYKVQDQIPKFYMIDSQLIVEQKKNELKEMIFKQGQQPTEDAIVDYLTNIDKIVEYISKRDNAIIVVKTAVASKNVKDITREVLQIYAKEVSGKSIN</sequence>
<dbReference type="HOGENOM" id="CLU_2022467_0_0_7"/>
<dbReference type="EMBL" id="CP009044">
    <property type="protein sequence ID" value="AII15527.1"/>
    <property type="molecule type" value="Genomic_DNA"/>
</dbReference>
<protein>
    <submittedName>
        <fullName evidence="2">Uncharacterized protein</fullName>
    </submittedName>
</protein>
<dbReference type="Proteomes" id="UP000028486">
    <property type="component" value="Plasmid pCIG1485E"/>
</dbReference>
<keyword evidence="3" id="KW-1185">Reference proteome</keyword>
<accession>A0A076FDQ2</accession>
<reference evidence="2 3" key="1">
    <citation type="journal article" date="2014" name="Genome Announc.">
        <title>Complete Genome Sequence of Campylobacter iguaniorum Strain 1485ET, Isolated from a Bearded Dragon (Pogona vitticeps).</title>
        <authorList>
            <person name="Gilbert M.J."/>
            <person name="Miller W.G."/>
            <person name="Yee E."/>
            <person name="Kik M."/>
            <person name="Wagenaar J.A."/>
            <person name="Duim B."/>
        </authorList>
    </citation>
    <scope>NUCLEOTIDE SEQUENCE [LARGE SCALE GENOMIC DNA]</scope>
    <source>
        <strain evidence="2 3">1485E</strain>
        <plasmid evidence="2">pCIG1485E</plasmid>
    </source>
</reference>
<evidence type="ECO:0000256" key="1">
    <source>
        <dbReference type="SAM" id="Phobius"/>
    </source>
</evidence>
<dbReference type="KEGG" id="caj:CIG1485E_a0002"/>
<feature type="transmembrane region" description="Helical" evidence="1">
    <location>
        <begin position="6"/>
        <end position="24"/>
    </location>
</feature>
<keyword evidence="1" id="KW-0472">Membrane</keyword>
<proteinExistence type="predicted"/>
<organism evidence="2 3">
    <name type="scientific">Campylobacter iguaniorum</name>
    <dbReference type="NCBI Taxonomy" id="1244531"/>
    <lineage>
        <taxon>Bacteria</taxon>
        <taxon>Pseudomonadati</taxon>
        <taxon>Campylobacterota</taxon>
        <taxon>Epsilonproteobacteria</taxon>
        <taxon>Campylobacterales</taxon>
        <taxon>Campylobacteraceae</taxon>
        <taxon>Campylobacter</taxon>
    </lineage>
</organism>
<evidence type="ECO:0000313" key="2">
    <source>
        <dbReference type="EMBL" id="AII15527.1"/>
    </source>
</evidence>